<sequence>MHAGHVLLVDELGWAVCRMSNVNSVFVYEIPRAFHCLMTLRAAGVPAGSVHAGLISGSGVVAVLKRDEPHLEGAGVIDGAEIDAVADAGEALRE</sequence>
<comment type="caution">
    <text evidence="1">The sequence shown here is derived from an EMBL/GenBank/DDBJ whole genome shotgun (WGS) entry which is preliminary data.</text>
</comment>
<dbReference type="AlphaFoldDB" id="A0A511T718"/>
<accession>A0A511T718</accession>
<proteinExistence type="predicted"/>
<dbReference type="Proteomes" id="UP000321514">
    <property type="component" value="Unassembled WGS sequence"/>
</dbReference>
<reference evidence="1 2" key="1">
    <citation type="submission" date="2019-07" db="EMBL/GenBank/DDBJ databases">
        <title>Whole genome shotgun sequence of Myxococcus fulvus NBRC 100333.</title>
        <authorList>
            <person name="Hosoyama A."/>
            <person name="Uohara A."/>
            <person name="Ohji S."/>
            <person name="Ichikawa N."/>
        </authorList>
    </citation>
    <scope>NUCLEOTIDE SEQUENCE [LARGE SCALE GENOMIC DNA]</scope>
    <source>
        <strain evidence="1 2">NBRC 100333</strain>
    </source>
</reference>
<dbReference type="EMBL" id="BJXR01000036">
    <property type="protein sequence ID" value="GEN09959.1"/>
    <property type="molecule type" value="Genomic_DNA"/>
</dbReference>
<evidence type="ECO:0000313" key="2">
    <source>
        <dbReference type="Proteomes" id="UP000321514"/>
    </source>
</evidence>
<gene>
    <name evidence="1" type="ORF">MFU01_49960</name>
</gene>
<protein>
    <submittedName>
        <fullName evidence="1">Uncharacterized protein</fullName>
    </submittedName>
</protein>
<organism evidence="1 2">
    <name type="scientific">Myxococcus fulvus</name>
    <dbReference type="NCBI Taxonomy" id="33"/>
    <lineage>
        <taxon>Bacteria</taxon>
        <taxon>Pseudomonadati</taxon>
        <taxon>Myxococcota</taxon>
        <taxon>Myxococcia</taxon>
        <taxon>Myxococcales</taxon>
        <taxon>Cystobacterineae</taxon>
        <taxon>Myxococcaceae</taxon>
        <taxon>Myxococcus</taxon>
    </lineage>
</organism>
<name>A0A511T718_MYXFU</name>
<evidence type="ECO:0000313" key="1">
    <source>
        <dbReference type="EMBL" id="GEN09959.1"/>
    </source>
</evidence>